<proteinExistence type="predicted"/>
<protein>
    <submittedName>
        <fullName evidence="2">Uncharacterized protein</fullName>
    </submittedName>
</protein>
<organism evidence="2 3">
    <name type="scientific">Platanthera guangdongensis</name>
    <dbReference type="NCBI Taxonomy" id="2320717"/>
    <lineage>
        <taxon>Eukaryota</taxon>
        <taxon>Viridiplantae</taxon>
        <taxon>Streptophyta</taxon>
        <taxon>Embryophyta</taxon>
        <taxon>Tracheophyta</taxon>
        <taxon>Spermatophyta</taxon>
        <taxon>Magnoliopsida</taxon>
        <taxon>Liliopsida</taxon>
        <taxon>Asparagales</taxon>
        <taxon>Orchidaceae</taxon>
        <taxon>Orchidoideae</taxon>
        <taxon>Orchideae</taxon>
        <taxon>Orchidinae</taxon>
        <taxon>Platanthera</taxon>
    </lineage>
</organism>
<accession>A0ABR2MYL4</accession>
<comment type="caution">
    <text evidence="2">The sequence shown here is derived from an EMBL/GenBank/DDBJ whole genome shotgun (WGS) entry which is preliminary data.</text>
</comment>
<gene>
    <name evidence="2" type="ORF">KSP40_PGU005329</name>
</gene>
<feature type="region of interest" description="Disordered" evidence="1">
    <location>
        <begin position="104"/>
        <end position="137"/>
    </location>
</feature>
<dbReference type="PANTHER" id="PTHR31865:SF1">
    <property type="entry name" value="INSERTASE, PUTATIVE (DUF1685)-RELATED"/>
    <property type="match status" value="1"/>
</dbReference>
<name>A0ABR2MYL4_9ASPA</name>
<feature type="compositionally biased region" description="Low complexity" evidence="1">
    <location>
        <begin position="123"/>
        <end position="135"/>
    </location>
</feature>
<evidence type="ECO:0000313" key="3">
    <source>
        <dbReference type="Proteomes" id="UP001412067"/>
    </source>
</evidence>
<reference evidence="2 3" key="1">
    <citation type="journal article" date="2022" name="Nat. Plants">
        <title>Genomes of leafy and leafless Platanthera orchids illuminate the evolution of mycoheterotrophy.</title>
        <authorList>
            <person name="Li M.H."/>
            <person name="Liu K.W."/>
            <person name="Li Z."/>
            <person name="Lu H.C."/>
            <person name="Ye Q.L."/>
            <person name="Zhang D."/>
            <person name="Wang J.Y."/>
            <person name="Li Y.F."/>
            <person name="Zhong Z.M."/>
            <person name="Liu X."/>
            <person name="Yu X."/>
            <person name="Liu D.K."/>
            <person name="Tu X.D."/>
            <person name="Liu B."/>
            <person name="Hao Y."/>
            <person name="Liao X.Y."/>
            <person name="Jiang Y.T."/>
            <person name="Sun W.H."/>
            <person name="Chen J."/>
            <person name="Chen Y.Q."/>
            <person name="Ai Y."/>
            <person name="Zhai J.W."/>
            <person name="Wu S.S."/>
            <person name="Zhou Z."/>
            <person name="Hsiao Y.Y."/>
            <person name="Wu W.L."/>
            <person name="Chen Y.Y."/>
            <person name="Lin Y.F."/>
            <person name="Hsu J.L."/>
            <person name="Li C.Y."/>
            <person name="Wang Z.W."/>
            <person name="Zhao X."/>
            <person name="Zhong W.Y."/>
            <person name="Ma X.K."/>
            <person name="Ma L."/>
            <person name="Huang J."/>
            <person name="Chen G.Z."/>
            <person name="Huang M.Z."/>
            <person name="Huang L."/>
            <person name="Peng D.H."/>
            <person name="Luo Y.B."/>
            <person name="Zou S.Q."/>
            <person name="Chen S.P."/>
            <person name="Lan S."/>
            <person name="Tsai W.C."/>
            <person name="Van de Peer Y."/>
            <person name="Liu Z.J."/>
        </authorList>
    </citation>
    <scope>NUCLEOTIDE SEQUENCE [LARGE SCALE GENOMIC DNA]</scope>
    <source>
        <strain evidence="2">Lor288</strain>
    </source>
</reference>
<dbReference type="Pfam" id="PF07939">
    <property type="entry name" value="DUF1685"/>
    <property type="match status" value="1"/>
</dbReference>
<dbReference type="Proteomes" id="UP001412067">
    <property type="component" value="Unassembled WGS sequence"/>
</dbReference>
<evidence type="ECO:0000256" key="1">
    <source>
        <dbReference type="SAM" id="MobiDB-lite"/>
    </source>
</evidence>
<dbReference type="EMBL" id="JBBWWR010000003">
    <property type="protein sequence ID" value="KAK8969297.1"/>
    <property type="molecule type" value="Genomic_DNA"/>
</dbReference>
<evidence type="ECO:0000313" key="2">
    <source>
        <dbReference type="EMBL" id="KAK8969297.1"/>
    </source>
</evidence>
<dbReference type="PANTHER" id="PTHR31865">
    <property type="entry name" value="OSJNBA0071G03.3 PROTEIN"/>
    <property type="match status" value="1"/>
</dbReference>
<dbReference type="InterPro" id="IPR012881">
    <property type="entry name" value="DUF1685"/>
</dbReference>
<sequence length="156" mass="17013">MADPMPPPPLRHRPLVKHKSWSPDLEREEAWERRKDLQRARRGRLSVTSVTDDDFDELRGCIDLGIVSGDGSSDGSDCSGRISEILPALDLYLAIRRGLKESASIGRSGYPSSDASPAGSPLSIFSSGTESSSPSEMKANLKQWAQVVASSVRHCY</sequence>
<keyword evidence="3" id="KW-1185">Reference proteome</keyword>